<feature type="binding site" evidence="9">
    <location>
        <position position="135"/>
    </location>
    <ligand>
        <name>L-histidine</name>
        <dbReference type="ChEBI" id="CHEBI:57595"/>
    </ligand>
</feature>
<feature type="domain" description="Aminoacyl-transfer RNA synthetases class-II family profile" evidence="10">
    <location>
        <begin position="29"/>
        <end position="346"/>
    </location>
</feature>
<proteinExistence type="inferred from homology"/>
<dbReference type="EMBL" id="DSMG01000117">
    <property type="protein sequence ID" value="HDX32133.1"/>
    <property type="molecule type" value="Genomic_DNA"/>
</dbReference>
<dbReference type="UniPathway" id="UPA00031">
    <property type="reaction ID" value="UER00006"/>
</dbReference>
<dbReference type="GO" id="GO:0000105">
    <property type="term" value="P:L-histidine biosynthetic process"/>
    <property type="evidence" value="ECO:0007669"/>
    <property type="project" value="UniProtKB-UniRule"/>
</dbReference>
<dbReference type="PANTHER" id="PTHR43707">
    <property type="entry name" value="HISTIDYL-TRNA SYNTHETASE"/>
    <property type="match status" value="1"/>
</dbReference>
<dbReference type="AlphaFoldDB" id="A0A7C1FLS6"/>
<comment type="caution">
    <text evidence="11">The sequence shown here is derived from an EMBL/GenBank/DDBJ whole genome shotgun (WGS) entry which is preliminary data.</text>
</comment>
<accession>A0A7C1FLS6</accession>
<evidence type="ECO:0000256" key="2">
    <source>
        <dbReference type="ARBA" id="ARBA00004667"/>
    </source>
</evidence>
<reference evidence="11" key="1">
    <citation type="journal article" date="2020" name="mSystems">
        <title>Genome- and Community-Level Interaction Insights into Carbon Utilization and Element Cycling Functions of Hydrothermarchaeota in Hydrothermal Sediment.</title>
        <authorList>
            <person name="Zhou Z."/>
            <person name="Liu Y."/>
            <person name="Xu W."/>
            <person name="Pan J."/>
            <person name="Luo Z.H."/>
            <person name="Li M."/>
        </authorList>
    </citation>
    <scope>NUCLEOTIDE SEQUENCE [LARGE SCALE GENOMIC DNA]</scope>
    <source>
        <strain evidence="11">SpSt-289</strain>
    </source>
</reference>
<evidence type="ECO:0000313" key="11">
    <source>
        <dbReference type="EMBL" id="HDX32133.1"/>
    </source>
</evidence>
<gene>
    <name evidence="8 11" type="primary">hisZ</name>
    <name evidence="11" type="ORF">ENQ20_11680</name>
</gene>
<evidence type="ECO:0000256" key="7">
    <source>
        <dbReference type="ARBA" id="ARBA00025246"/>
    </source>
</evidence>
<dbReference type="PIRSF" id="PIRSF001549">
    <property type="entry name" value="His-tRNA_synth"/>
    <property type="match status" value="1"/>
</dbReference>
<dbReference type="HAMAP" id="MF_00125">
    <property type="entry name" value="HisZ"/>
    <property type="match status" value="1"/>
</dbReference>
<dbReference type="SUPFAM" id="SSF55681">
    <property type="entry name" value="Class II aaRS and biotin synthetases"/>
    <property type="match status" value="1"/>
</dbReference>
<dbReference type="GO" id="GO:0004821">
    <property type="term" value="F:histidine-tRNA ligase activity"/>
    <property type="evidence" value="ECO:0007669"/>
    <property type="project" value="TreeGrafter"/>
</dbReference>
<evidence type="ECO:0000256" key="4">
    <source>
        <dbReference type="ARBA" id="ARBA00011496"/>
    </source>
</evidence>
<comment type="subcellular location">
    <subcellularLocation>
        <location evidence="1 8">Cytoplasm</location>
    </subcellularLocation>
</comment>
<sequence>MTREMGVRSMGAQTPTGVADYFWAEAYERRRLESLLLDLFRRWGYSDVVTPTFEYAETLSERGSRKLQSELCRFLDRDGSMLALRADMTIPVARLVGTRLHDAPLPQRYCYSGSVFRDVELRAGQQREFWQVGVELMGSAAPEADAEVLALTAEALRAAGIPHFRLVVGQMQFFEGLLQALQLDHDARARLTAAIDRNSQPALEAFLRETRLPRRQQRALAELPCLGGEQIDEILHRAEKLALNKTMQAAVANLYAICEVLAAQGVLDSVTLDLSEIHNLGYYTGITFEALAPGVGFRIASGGRYDNLVGTFGAAIPAVGVGLGLERLLLARRKGAAPPPPRPLAPDLIVSTSNRSDAFTFVAQARSVGLVVAIDLEHRRGPALCAYAELMGAQAAIDWGDGRPTLWRLDAAQPTSFQLALDDVPHVLAGLVEARNIATAPIQREAMP</sequence>
<dbReference type="InterPro" id="IPR041715">
    <property type="entry name" value="HisRS-like_core"/>
</dbReference>
<comment type="miscellaneous">
    <text evidence="8">This function is generally fulfilled by the C-terminal part of HisG, which is missing in some bacteria such as this one.</text>
</comment>
<dbReference type="InterPro" id="IPR004517">
    <property type="entry name" value="HisZ"/>
</dbReference>
<evidence type="ECO:0000259" key="10">
    <source>
        <dbReference type="PROSITE" id="PS50862"/>
    </source>
</evidence>
<feature type="binding site" evidence="9">
    <location>
        <begin position="282"/>
        <end position="283"/>
    </location>
    <ligand>
        <name>L-histidine</name>
        <dbReference type="ChEBI" id="CHEBI:57595"/>
    </ligand>
</feature>
<name>A0A7C1FLS6_9CHLR</name>
<organism evidence="11">
    <name type="scientific">Caldilinea aerophila</name>
    <dbReference type="NCBI Taxonomy" id="133453"/>
    <lineage>
        <taxon>Bacteria</taxon>
        <taxon>Bacillati</taxon>
        <taxon>Chloroflexota</taxon>
        <taxon>Caldilineae</taxon>
        <taxon>Caldilineales</taxon>
        <taxon>Caldilineaceae</taxon>
        <taxon>Caldilinea</taxon>
    </lineage>
</organism>
<dbReference type="Pfam" id="PF13393">
    <property type="entry name" value="tRNA-synt_His"/>
    <property type="match status" value="1"/>
</dbReference>
<evidence type="ECO:0000256" key="6">
    <source>
        <dbReference type="ARBA" id="ARBA00022490"/>
    </source>
</evidence>
<evidence type="ECO:0000256" key="9">
    <source>
        <dbReference type="PIRSR" id="PIRSR001549-1"/>
    </source>
</evidence>
<comment type="pathway">
    <text evidence="2 8">Amino-acid biosynthesis; L-histidine biosynthesis; L-histidine from 5-phospho-alpha-D-ribose 1-diphosphate: step 1/9.</text>
</comment>
<keyword evidence="8" id="KW-0368">Histidine biosynthesis</keyword>
<keyword evidence="8" id="KW-0028">Amino-acid biosynthesis</keyword>
<keyword evidence="6 8" id="KW-0963">Cytoplasm</keyword>
<comment type="subunit">
    <text evidence="4 8">Heteromultimer composed of HisG and HisZ subunits.</text>
</comment>
<evidence type="ECO:0000256" key="1">
    <source>
        <dbReference type="ARBA" id="ARBA00004496"/>
    </source>
</evidence>
<dbReference type="GO" id="GO:0016757">
    <property type="term" value="F:glycosyltransferase activity"/>
    <property type="evidence" value="ECO:0007669"/>
    <property type="project" value="UniProtKB-KW"/>
</dbReference>
<comment type="function">
    <text evidence="7 8">Required for the first step of histidine biosynthesis. May allow the feedback regulation of ATP phosphoribosyltransferase activity by histidine.</text>
</comment>
<feature type="binding site" evidence="9">
    <location>
        <position position="131"/>
    </location>
    <ligand>
        <name>L-histidine</name>
        <dbReference type="ChEBI" id="CHEBI:57595"/>
    </ligand>
</feature>
<dbReference type="InterPro" id="IPR004516">
    <property type="entry name" value="HisRS/HisZ"/>
</dbReference>
<evidence type="ECO:0000256" key="8">
    <source>
        <dbReference type="HAMAP-Rule" id="MF_00125"/>
    </source>
</evidence>
<dbReference type="CDD" id="cd00773">
    <property type="entry name" value="HisRS-like_core"/>
    <property type="match status" value="1"/>
</dbReference>
<comment type="similarity">
    <text evidence="3 8">Belongs to the class-II aminoacyl-tRNA synthetase family. HisZ subfamily.</text>
</comment>
<evidence type="ECO:0000256" key="3">
    <source>
        <dbReference type="ARBA" id="ARBA00005539"/>
    </source>
</evidence>
<evidence type="ECO:0000256" key="5">
    <source>
        <dbReference type="ARBA" id="ARBA00020397"/>
    </source>
</evidence>
<dbReference type="PANTHER" id="PTHR43707:SF1">
    <property type="entry name" value="HISTIDINE--TRNA LIGASE, MITOCHONDRIAL-RELATED"/>
    <property type="match status" value="1"/>
</dbReference>
<keyword evidence="11" id="KW-0328">Glycosyltransferase</keyword>
<dbReference type="InterPro" id="IPR045864">
    <property type="entry name" value="aa-tRNA-synth_II/BPL/LPL"/>
</dbReference>
<dbReference type="GO" id="GO:0005737">
    <property type="term" value="C:cytoplasm"/>
    <property type="evidence" value="ECO:0007669"/>
    <property type="project" value="UniProtKB-SubCell"/>
</dbReference>
<dbReference type="Gene3D" id="3.30.930.10">
    <property type="entry name" value="Bira Bifunctional Protein, Domain 2"/>
    <property type="match status" value="1"/>
</dbReference>
<protein>
    <recommendedName>
        <fullName evidence="5 8">ATP phosphoribosyltransferase regulatory subunit</fullName>
    </recommendedName>
</protein>
<feature type="binding site" evidence="9">
    <location>
        <position position="117"/>
    </location>
    <ligand>
        <name>L-histidine</name>
        <dbReference type="ChEBI" id="CHEBI:57595"/>
    </ligand>
</feature>
<keyword evidence="11" id="KW-0808">Transferase</keyword>
<dbReference type="InterPro" id="IPR006195">
    <property type="entry name" value="aa-tRNA-synth_II"/>
</dbReference>
<feature type="binding site" evidence="9">
    <location>
        <begin position="87"/>
        <end position="89"/>
    </location>
    <ligand>
        <name>L-histidine</name>
        <dbReference type="ChEBI" id="CHEBI:57595"/>
    </ligand>
</feature>
<dbReference type="PROSITE" id="PS50862">
    <property type="entry name" value="AA_TRNA_LIGASE_II"/>
    <property type="match status" value="1"/>
</dbReference>
<dbReference type="GO" id="GO:0006427">
    <property type="term" value="P:histidyl-tRNA aminoacylation"/>
    <property type="evidence" value="ECO:0007669"/>
    <property type="project" value="TreeGrafter"/>
</dbReference>
<dbReference type="NCBIfam" id="TIGR00443">
    <property type="entry name" value="hisZ_biosyn_reg"/>
    <property type="match status" value="1"/>
</dbReference>